<gene>
    <name evidence="3" type="ORF">C8J30_111101</name>
</gene>
<dbReference type="EMBL" id="QJTK01000011">
    <property type="protein sequence ID" value="PYF08772.1"/>
    <property type="molecule type" value="Genomic_DNA"/>
</dbReference>
<proteinExistence type="predicted"/>
<keyword evidence="1" id="KW-1133">Transmembrane helix</keyword>
<evidence type="ECO:0000259" key="2">
    <source>
        <dbReference type="Pfam" id="PF09335"/>
    </source>
</evidence>
<dbReference type="PANTHER" id="PTHR42709">
    <property type="entry name" value="ALKALINE PHOSPHATASE LIKE PROTEIN"/>
    <property type="match status" value="1"/>
</dbReference>
<dbReference type="PANTHER" id="PTHR42709:SF2">
    <property type="entry name" value="INNER MEMBRANE PROTEIN YOHD"/>
    <property type="match status" value="1"/>
</dbReference>
<evidence type="ECO:0000313" key="4">
    <source>
        <dbReference type="Proteomes" id="UP000247727"/>
    </source>
</evidence>
<comment type="caution">
    <text evidence="3">The sequence shown here is derived from an EMBL/GenBank/DDBJ whole genome shotgun (WGS) entry which is preliminary data.</text>
</comment>
<evidence type="ECO:0000256" key="1">
    <source>
        <dbReference type="SAM" id="Phobius"/>
    </source>
</evidence>
<feature type="domain" description="VTT" evidence="2">
    <location>
        <begin position="25"/>
        <end position="143"/>
    </location>
</feature>
<dbReference type="Proteomes" id="UP000247727">
    <property type="component" value="Unassembled WGS sequence"/>
</dbReference>
<dbReference type="Pfam" id="PF09335">
    <property type="entry name" value="VTT_dom"/>
    <property type="match status" value="1"/>
</dbReference>
<keyword evidence="1" id="KW-0472">Membrane</keyword>
<dbReference type="InterPro" id="IPR032816">
    <property type="entry name" value="VTT_dom"/>
</dbReference>
<reference evidence="3 4" key="1">
    <citation type="submission" date="2018-06" db="EMBL/GenBank/DDBJ databases">
        <title>Genomic Encyclopedia of Type Strains, Phase III (KMG-III): the genomes of soil and plant-associated and newly described type strains.</title>
        <authorList>
            <person name="Whitman W."/>
        </authorList>
    </citation>
    <scope>NUCLEOTIDE SEQUENCE [LARGE SCALE GENOMIC DNA]</scope>
    <source>
        <strain evidence="3 4">JA737</strain>
    </source>
</reference>
<feature type="transmembrane region" description="Helical" evidence="1">
    <location>
        <begin position="123"/>
        <end position="144"/>
    </location>
</feature>
<keyword evidence="1" id="KW-0812">Transmembrane</keyword>
<name>A0A318TVD8_9RHOB</name>
<dbReference type="GO" id="GO:0005886">
    <property type="term" value="C:plasma membrane"/>
    <property type="evidence" value="ECO:0007669"/>
    <property type="project" value="TreeGrafter"/>
</dbReference>
<dbReference type="AlphaFoldDB" id="A0A318TVD8"/>
<feature type="transmembrane region" description="Helical" evidence="1">
    <location>
        <begin position="37"/>
        <end position="55"/>
    </location>
</feature>
<dbReference type="RefSeq" id="WP_110806422.1">
    <property type="nucleotide sequence ID" value="NZ_QJTK01000011.1"/>
</dbReference>
<protein>
    <submittedName>
        <fullName evidence="3">Membrane protein DedA with SNARE-associated domain</fullName>
    </submittedName>
</protein>
<sequence length="183" mass="19343">MSFDTLIQTAGLPGLFLGTMAEGEGVAVLGGVLAHRALFPVEIVSLVVTAGAIAADQLFFALGRLAGQGALAARLLSKGPVQALHRQLGRHQTLSVLGFRFVYGLKIAGAVLIGTSEIGWRRFATLDALSCLVWAHLFVGLGYVAGQAITRFFGDLALHVHLAIAILGVLAAAWALHRILRRR</sequence>
<accession>A0A318TVD8</accession>
<keyword evidence="4" id="KW-1185">Reference proteome</keyword>
<dbReference type="InterPro" id="IPR051311">
    <property type="entry name" value="DedA_domain"/>
</dbReference>
<evidence type="ECO:0000313" key="3">
    <source>
        <dbReference type="EMBL" id="PYF08772.1"/>
    </source>
</evidence>
<feature type="transmembrane region" description="Helical" evidence="1">
    <location>
        <begin position="156"/>
        <end position="176"/>
    </location>
</feature>
<dbReference type="OrthoDB" id="948134at2"/>
<organism evidence="3 4">
    <name type="scientific">Rhodobacter viridis</name>
    <dbReference type="NCBI Taxonomy" id="1054202"/>
    <lineage>
        <taxon>Bacteria</taxon>
        <taxon>Pseudomonadati</taxon>
        <taxon>Pseudomonadota</taxon>
        <taxon>Alphaproteobacteria</taxon>
        <taxon>Rhodobacterales</taxon>
        <taxon>Rhodobacter group</taxon>
        <taxon>Rhodobacter</taxon>
    </lineage>
</organism>